<dbReference type="Proteomes" id="UP000249873">
    <property type="component" value="Chromosome"/>
</dbReference>
<keyword evidence="1" id="KW-1133">Transmembrane helix</keyword>
<gene>
    <name evidence="2" type="ORF">DJ013_14520</name>
</gene>
<sequence>MNSIKNNKKHPLDELFRQKLSGFEMEPSLEAKERFLASINAEESSKKPFWFFSAAAAVILISGLSWFFLNNSPKIDTNSALAELSVESTIEETPKVLENTFPVPEIVNRENLNTRTSAESSIPSKKGVQKKEQNVIQKTLQPKPVRSITGIIETDELIQDRLTLALQAAEEKKSKAEVNLESNDLFKTSVGETIIIVASTLNTEEIYLPEINSDSPITLAEAENLGSSILEEDRSLMAKVFTELKHLKHGERASFNSITASNEESIINNEDGFIGHETMQFRERFRWFKGKLSKQ</sequence>
<dbReference type="AlphaFoldDB" id="A0A2Z4GDS3"/>
<reference evidence="2 3" key="1">
    <citation type="submission" date="2018-05" db="EMBL/GenBank/DDBJ databases">
        <title>Complete genome sequence of Arcticibacterium luteifluviistationis SM1504T, a cytophagaceae bacterium isolated from Arctic surface seawater.</title>
        <authorList>
            <person name="Li Y."/>
            <person name="Qin Q.-L."/>
        </authorList>
    </citation>
    <scope>NUCLEOTIDE SEQUENCE [LARGE SCALE GENOMIC DNA]</scope>
    <source>
        <strain evidence="2 3">SM1504</strain>
    </source>
</reference>
<dbReference type="RefSeq" id="WP_111372616.1">
    <property type="nucleotide sequence ID" value="NZ_CP029480.1"/>
</dbReference>
<evidence type="ECO:0000256" key="1">
    <source>
        <dbReference type="SAM" id="Phobius"/>
    </source>
</evidence>
<accession>A0A2Z4GDS3</accession>
<dbReference type="EMBL" id="CP029480">
    <property type="protein sequence ID" value="AWV99314.1"/>
    <property type="molecule type" value="Genomic_DNA"/>
</dbReference>
<evidence type="ECO:0000313" key="2">
    <source>
        <dbReference type="EMBL" id="AWV99314.1"/>
    </source>
</evidence>
<proteinExistence type="predicted"/>
<organism evidence="2 3">
    <name type="scientific">Arcticibacterium luteifluviistationis</name>
    <dbReference type="NCBI Taxonomy" id="1784714"/>
    <lineage>
        <taxon>Bacteria</taxon>
        <taxon>Pseudomonadati</taxon>
        <taxon>Bacteroidota</taxon>
        <taxon>Cytophagia</taxon>
        <taxon>Cytophagales</taxon>
        <taxon>Leadbetterellaceae</taxon>
        <taxon>Arcticibacterium</taxon>
    </lineage>
</organism>
<dbReference type="OrthoDB" id="948161at2"/>
<keyword evidence="1" id="KW-0472">Membrane</keyword>
<keyword evidence="3" id="KW-1185">Reference proteome</keyword>
<evidence type="ECO:0000313" key="3">
    <source>
        <dbReference type="Proteomes" id="UP000249873"/>
    </source>
</evidence>
<name>A0A2Z4GDS3_9BACT</name>
<feature type="transmembrane region" description="Helical" evidence="1">
    <location>
        <begin position="49"/>
        <end position="69"/>
    </location>
</feature>
<dbReference type="KEGG" id="als:DJ013_14520"/>
<protein>
    <submittedName>
        <fullName evidence="2">Uncharacterized protein</fullName>
    </submittedName>
</protein>
<keyword evidence="1" id="KW-0812">Transmembrane</keyword>